<keyword evidence="3" id="KW-1185">Reference proteome</keyword>
<gene>
    <name evidence="2" type="ORF">MUK42_17448</name>
</gene>
<evidence type="ECO:0000313" key="3">
    <source>
        <dbReference type="Proteomes" id="UP001055439"/>
    </source>
</evidence>
<accession>A0A9E7GXV7</accession>
<proteinExistence type="predicted"/>
<dbReference type="Proteomes" id="UP001055439">
    <property type="component" value="Chromosome 8"/>
</dbReference>
<feature type="region of interest" description="Disordered" evidence="1">
    <location>
        <begin position="1"/>
        <end position="26"/>
    </location>
</feature>
<protein>
    <submittedName>
        <fullName evidence="2">Uncharacterized protein</fullName>
    </submittedName>
</protein>
<dbReference type="EMBL" id="CP097510">
    <property type="protein sequence ID" value="URE23771.1"/>
    <property type="molecule type" value="Genomic_DNA"/>
</dbReference>
<reference evidence="2" key="1">
    <citation type="submission" date="2022-05" db="EMBL/GenBank/DDBJ databases">
        <title>The Musa troglodytarum L. genome provides insights into the mechanism of non-climacteric behaviour and enrichment of carotenoids.</title>
        <authorList>
            <person name="Wang J."/>
        </authorList>
    </citation>
    <scope>NUCLEOTIDE SEQUENCE</scope>
    <source>
        <tissue evidence="2">Leaf</tissue>
    </source>
</reference>
<evidence type="ECO:0000256" key="1">
    <source>
        <dbReference type="SAM" id="MobiDB-lite"/>
    </source>
</evidence>
<dbReference type="AlphaFoldDB" id="A0A9E7GXV7"/>
<sequence length="67" mass="7555">MSRVSPPTMRLPMANGSIRTPGRGRKEEERIFLNCLSRFPRAVEEILSINMPPQDRAPVKDTDLGSM</sequence>
<evidence type="ECO:0000313" key="2">
    <source>
        <dbReference type="EMBL" id="URE23771.1"/>
    </source>
</evidence>
<organism evidence="2 3">
    <name type="scientific">Musa troglodytarum</name>
    <name type="common">fe'i banana</name>
    <dbReference type="NCBI Taxonomy" id="320322"/>
    <lineage>
        <taxon>Eukaryota</taxon>
        <taxon>Viridiplantae</taxon>
        <taxon>Streptophyta</taxon>
        <taxon>Embryophyta</taxon>
        <taxon>Tracheophyta</taxon>
        <taxon>Spermatophyta</taxon>
        <taxon>Magnoliopsida</taxon>
        <taxon>Liliopsida</taxon>
        <taxon>Zingiberales</taxon>
        <taxon>Musaceae</taxon>
        <taxon>Musa</taxon>
    </lineage>
</organism>
<name>A0A9E7GXV7_9LILI</name>